<dbReference type="Pfam" id="PF00564">
    <property type="entry name" value="PB1"/>
    <property type="match status" value="1"/>
</dbReference>
<feature type="compositionally biased region" description="Low complexity" evidence="5">
    <location>
        <begin position="207"/>
        <end position="218"/>
    </location>
</feature>
<dbReference type="InterPro" id="IPR006564">
    <property type="entry name" value="Znf_PMZ"/>
</dbReference>
<dbReference type="GO" id="GO:0008270">
    <property type="term" value="F:zinc ion binding"/>
    <property type="evidence" value="ECO:0007669"/>
    <property type="project" value="UniProtKB-KW"/>
</dbReference>
<keyword evidence="8" id="KW-1185">Reference proteome</keyword>
<evidence type="ECO:0000259" key="6">
    <source>
        <dbReference type="PROSITE" id="PS50966"/>
    </source>
</evidence>
<keyword evidence="2 4" id="KW-0863">Zinc-finger</keyword>
<dbReference type="InterPro" id="IPR018289">
    <property type="entry name" value="MULE_transposase_dom"/>
</dbReference>
<dbReference type="InterPro" id="IPR004332">
    <property type="entry name" value="Transposase_MuDR"/>
</dbReference>
<reference evidence="7 8" key="1">
    <citation type="submission" date="2024-11" db="EMBL/GenBank/DDBJ databases">
        <title>A near-complete genome assembly of Cinchona calisaya.</title>
        <authorList>
            <person name="Lian D.C."/>
            <person name="Zhao X.W."/>
            <person name="Wei L."/>
        </authorList>
    </citation>
    <scope>NUCLEOTIDE SEQUENCE [LARGE SCALE GENOMIC DNA]</scope>
    <source>
        <tissue evidence="7">Nenye</tissue>
    </source>
</reference>
<evidence type="ECO:0000256" key="2">
    <source>
        <dbReference type="ARBA" id="ARBA00022771"/>
    </source>
</evidence>
<dbReference type="PANTHER" id="PTHR31973">
    <property type="entry name" value="POLYPROTEIN, PUTATIVE-RELATED"/>
    <property type="match status" value="1"/>
</dbReference>
<keyword evidence="3" id="KW-0862">Zinc</keyword>
<dbReference type="PROSITE" id="PS50966">
    <property type="entry name" value="ZF_SWIM"/>
    <property type="match status" value="1"/>
</dbReference>
<dbReference type="SUPFAM" id="SSF54277">
    <property type="entry name" value="CAD &amp; PB1 domains"/>
    <property type="match status" value="1"/>
</dbReference>
<feature type="region of interest" description="Disordered" evidence="5">
    <location>
        <begin position="850"/>
        <end position="883"/>
    </location>
</feature>
<feature type="region of interest" description="Disordered" evidence="5">
    <location>
        <begin position="202"/>
        <end position="221"/>
    </location>
</feature>
<accession>A0ABD3AD04</accession>
<dbReference type="AlphaFoldDB" id="A0ABD3AD04"/>
<dbReference type="EMBL" id="JBJUIK010000004">
    <property type="protein sequence ID" value="KAL3529619.1"/>
    <property type="molecule type" value="Genomic_DNA"/>
</dbReference>
<evidence type="ECO:0000256" key="5">
    <source>
        <dbReference type="SAM" id="MobiDB-lite"/>
    </source>
</evidence>
<feature type="region of interest" description="Disordered" evidence="5">
    <location>
        <begin position="161"/>
        <end position="193"/>
    </location>
</feature>
<keyword evidence="1" id="KW-0479">Metal-binding</keyword>
<dbReference type="Proteomes" id="UP001630127">
    <property type="component" value="Unassembled WGS sequence"/>
</dbReference>
<dbReference type="InterPro" id="IPR007527">
    <property type="entry name" value="Znf_SWIM"/>
</dbReference>
<dbReference type="Pfam" id="PF03108">
    <property type="entry name" value="DBD_Tnp_Mut"/>
    <property type="match status" value="1"/>
</dbReference>
<evidence type="ECO:0000313" key="7">
    <source>
        <dbReference type="EMBL" id="KAL3529619.1"/>
    </source>
</evidence>
<sequence length="907" mass="101857">MFEFFVAIYRRIQMKLIFYSDSLWGSKICTMAKGKLILISQCGGEFVTNDDGTLSYNGGEANAVNINNETLYDDLKLKIAEMYNLDQKTITIKYFLPGNRRNLITLKNEKDLKRMLDFHGKSVTAEVFLSGKQGFDRQALKIDASRGVGVKLAETVGHVLPPPAANSSGPRLRSRRQNAAAAGGGGPIITPDNLVDVNVTMESPSRTTTSSSSSSAYDTDYDSDYAPRRHVVAADASVCNLVNFDASSTPADTVKKRRRTASGKVGAEDPVIVLDADDKRERRSRKKSNRGTFIKVRDDIELNGDPKSGTDDLDSPYGIVVRDQDFPENLVASWRDSITGVGQDFKSVKEFRDALQKYAIAHRFVYKLKKNDTNRASGICVADGCPWRIHASWVPESESFRIKKFDNLHTCGGEAWKSAHPGRSWLVSIIKERLRESPHHKPKEIANGIFRDFGIELNYTQVWRGLEHARVQLHGSYTDSYNQLPSFCEKVMETNPGSFAKLITNDDKKLKGLFFSFHCLIHGFENGCRPLLFLESTSLKSKYQEMLLTATAVDADDGFFPVAFAIVDVENNDNWRWFLEQIKSAISTSQPITFVSEREKGLKNAVLEVFENAYHGYSMFHLVDSFRRSLKGPFNGADGRGVLPGIFLAAAHAVRLGGYKKFTEQIKQISSQAYDWVIQIEPECWTSLLFKGERYNYITENVSELYTKLMEDIQEATIMQKIEALICMISGLIKNRQTQSSLWSTKLTPSIEKKLQEYTLKARSLKVLFSSDILAEVHDDCTHVVNIENRECTCLEWKEDGLPCIHAIAVLNCKGKSVYDHCPKHFSVEIFRAIYSASLNPIPDIGKPVDKEEADSDSVQVLPPDPPKLSPEQKREQARKDALNRRTVTCTRCKEPGHNKASCKATV</sequence>
<name>A0ABD3AD04_9GENT</name>
<feature type="compositionally biased region" description="Basic and acidic residues" evidence="5">
    <location>
        <begin position="871"/>
        <end position="883"/>
    </location>
</feature>
<evidence type="ECO:0000256" key="4">
    <source>
        <dbReference type="PROSITE-ProRule" id="PRU00325"/>
    </source>
</evidence>
<dbReference type="InterPro" id="IPR000270">
    <property type="entry name" value="PB1_dom"/>
</dbReference>
<feature type="domain" description="SWIM-type" evidence="6">
    <location>
        <begin position="783"/>
        <end position="815"/>
    </location>
</feature>
<dbReference type="SMART" id="SM00575">
    <property type="entry name" value="ZnF_PMZ"/>
    <property type="match status" value="1"/>
</dbReference>
<organism evidence="7 8">
    <name type="scientific">Cinchona calisaya</name>
    <dbReference type="NCBI Taxonomy" id="153742"/>
    <lineage>
        <taxon>Eukaryota</taxon>
        <taxon>Viridiplantae</taxon>
        <taxon>Streptophyta</taxon>
        <taxon>Embryophyta</taxon>
        <taxon>Tracheophyta</taxon>
        <taxon>Spermatophyta</taxon>
        <taxon>Magnoliopsida</taxon>
        <taxon>eudicotyledons</taxon>
        <taxon>Gunneridae</taxon>
        <taxon>Pentapetalae</taxon>
        <taxon>asterids</taxon>
        <taxon>lamiids</taxon>
        <taxon>Gentianales</taxon>
        <taxon>Rubiaceae</taxon>
        <taxon>Cinchonoideae</taxon>
        <taxon>Cinchoneae</taxon>
        <taxon>Cinchona</taxon>
    </lineage>
</organism>
<dbReference type="Pfam" id="PF10551">
    <property type="entry name" value="MULE"/>
    <property type="match status" value="1"/>
</dbReference>
<evidence type="ECO:0000256" key="1">
    <source>
        <dbReference type="ARBA" id="ARBA00022723"/>
    </source>
</evidence>
<gene>
    <name evidence="7" type="ORF">ACH5RR_008941</name>
</gene>
<dbReference type="PANTHER" id="PTHR31973:SF149">
    <property type="entry name" value="SWIM-TYPE DOMAIN-CONTAINING PROTEIN"/>
    <property type="match status" value="1"/>
</dbReference>
<protein>
    <recommendedName>
        <fullName evidence="6">SWIM-type domain-containing protein</fullName>
    </recommendedName>
</protein>
<dbReference type="SMART" id="SM00666">
    <property type="entry name" value="PB1"/>
    <property type="match status" value="1"/>
</dbReference>
<proteinExistence type="predicted"/>
<evidence type="ECO:0000256" key="3">
    <source>
        <dbReference type="ARBA" id="ARBA00022833"/>
    </source>
</evidence>
<evidence type="ECO:0000313" key="8">
    <source>
        <dbReference type="Proteomes" id="UP001630127"/>
    </source>
</evidence>
<comment type="caution">
    <text evidence="7">The sequence shown here is derived from an EMBL/GenBank/DDBJ whole genome shotgun (WGS) entry which is preliminary data.</text>
</comment>
<dbReference type="Pfam" id="PF04434">
    <property type="entry name" value="SWIM"/>
    <property type="match status" value="1"/>
</dbReference>